<reference evidence="2" key="1">
    <citation type="journal article" date="2016" name="Nat. Genet.">
        <title>A high-quality carrot genome assembly provides new insights into carotenoid accumulation and asterid genome evolution.</title>
        <authorList>
            <person name="Iorizzo M."/>
            <person name="Ellison S."/>
            <person name="Senalik D."/>
            <person name="Zeng P."/>
            <person name="Satapoomin P."/>
            <person name="Huang J."/>
            <person name="Bowman M."/>
            <person name="Iovene M."/>
            <person name="Sanseverino W."/>
            <person name="Cavagnaro P."/>
            <person name="Yildiz M."/>
            <person name="Macko-Podgorni A."/>
            <person name="Moranska E."/>
            <person name="Grzebelus E."/>
            <person name="Grzebelus D."/>
            <person name="Ashrafi H."/>
            <person name="Zheng Z."/>
            <person name="Cheng S."/>
            <person name="Spooner D."/>
            <person name="Van Deynze A."/>
            <person name="Simon P."/>
        </authorList>
    </citation>
    <scope>NUCLEOTIDE SEQUENCE</scope>
    <source>
        <tissue evidence="2">Leaf</tissue>
    </source>
</reference>
<evidence type="ECO:0000313" key="3">
    <source>
        <dbReference type="Proteomes" id="UP000077755"/>
    </source>
</evidence>
<dbReference type="InterPro" id="IPR008974">
    <property type="entry name" value="TRAF-like"/>
</dbReference>
<protein>
    <recommendedName>
        <fullName evidence="1">MATH domain-containing protein</fullName>
    </recommendedName>
</protein>
<evidence type="ECO:0000313" key="2">
    <source>
        <dbReference type="EMBL" id="WOG94656.1"/>
    </source>
</evidence>
<sequence length="65" mass="7703">MVSQSAEDDEWVFSETRDRPPSHYVLKLESFSLFSANGVDHIESNSFQVGDHKWYLLFFRLFIFV</sequence>
<dbReference type="InterPro" id="IPR002083">
    <property type="entry name" value="MATH/TRAF_dom"/>
</dbReference>
<gene>
    <name evidence="2" type="ORF">DCAR_0313953</name>
</gene>
<dbReference type="PANTHER" id="PTHR46162">
    <property type="entry name" value="TRAF-LIKE FAMILY PROTEIN"/>
    <property type="match status" value="1"/>
</dbReference>
<accession>A0AAF0WSY0</accession>
<dbReference type="PANTHER" id="PTHR46162:SF2">
    <property type="entry name" value="ANKYRIN REPEAT-CONTAINING PROTEIN-RELATED"/>
    <property type="match status" value="1"/>
</dbReference>
<dbReference type="PROSITE" id="PS50144">
    <property type="entry name" value="MATH"/>
    <property type="match status" value="1"/>
</dbReference>
<feature type="domain" description="MATH" evidence="1">
    <location>
        <begin position="21"/>
        <end position="65"/>
    </location>
</feature>
<name>A0AAF0WSY0_DAUCS</name>
<dbReference type="Proteomes" id="UP000077755">
    <property type="component" value="Chromosome 3"/>
</dbReference>
<organism evidence="2 3">
    <name type="scientific">Daucus carota subsp. sativus</name>
    <name type="common">Carrot</name>
    <dbReference type="NCBI Taxonomy" id="79200"/>
    <lineage>
        <taxon>Eukaryota</taxon>
        <taxon>Viridiplantae</taxon>
        <taxon>Streptophyta</taxon>
        <taxon>Embryophyta</taxon>
        <taxon>Tracheophyta</taxon>
        <taxon>Spermatophyta</taxon>
        <taxon>Magnoliopsida</taxon>
        <taxon>eudicotyledons</taxon>
        <taxon>Gunneridae</taxon>
        <taxon>Pentapetalae</taxon>
        <taxon>asterids</taxon>
        <taxon>campanulids</taxon>
        <taxon>Apiales</taxon>
        <taxon>Apiaceae</taxon>
        <taxon>Apioideae</taxon>
        <taxon>Scandiceae</taxon>
        <taxon>Daucinae</taxon>
        <taxon>Daucus</taxon>
        <taxon>Daucus sect. Daucus</taxon>
    </lineage>
</organism>
<reference evidence="2" key="2">
    <citation type="submission" date="2022-03" db="EMBL/GenBank/DDBJ databases">
        <title>Draft title - Genomic analysis of global carrot germplasm unveils the trajectory of domestication and the origin of high carotenoid orange carrot.</title>
        <authorList>
            <person name="Iorizzo M."/>
            <person name="Ellison S."/>
            <person name="Senalik D."/>
            <person name="Macko-Podgorni A."/>
            <person name="Grzebelus D."/>
            <person name="Bostan H."/>
            <person name="Rolling W."/>
            <person name="Curaba J."/>
            <person name="Simon P."/>
        </authorList>
    </citation>
    <scope>NUCLEOTIDE SEQUENCE</scope>
    <source>
        <tissue evidence="2">Leaf</tissue>
    </source>
</reference>
<keyword evidence="3" id="KW-1185">Reference proteome</keyword>
<evidence type="ECO:0000259" key="1">
    <source>
        <dbReference type="PROSITE" id="PS50144"/>
    </source>
</evidence>
<proteinExistence type="predicted"/>
<dbReference type="Gene3D" id="2.60.210.10">
    <property type="entry name" value="Apoptosis, Tumor Necrosis Factor Receptor Associated Protein 2, Chain A"/>
    <property type="match status" value="1"/>
</dbReference>
<dbReference type="SUPFAM" id="SSF49599">
    <property type="entry name" value="TRAF domain-like"/>
    <property type="match status" value="1"/>
</dbReference>
<dbReference type="AlphaFoldDB" id="A0AAF0WSY0"/>
<dbReference type="EMBL" id="CP093345">
    <property type="protein sequence ID" value="WOG94656.1"/>
    <property type="molecule type" value="Genomic_DNA"/>
</dbReference>